<evidence type="ECO:0000313" key="2">
    <source>
        <dbReference type="Proteomes" id="UP001631969"/>
    </source>
</evidence>
<reference evidence="1" key="1">
    <citation type="submission" date="2024-12" db="EMBL/GenBank/DDBJ databases">
        <authorList>
            <person name="Wu N."/>
        </authorList>
    </citation>
    <scope>NUCLEOTIDE SEQUENCE</scope>
    <source>
        <strain evidence="1">P15</strain>
    </source>
</reference>
<sequence>MIIAMNGALCASDKAVISVYDHGFLYGMGVFETFRTYGGRPFLLPEHLERLTAGALELGIPYEPDPVRLAELVTELLQANNLADAYFRLSVSAGEEPLGLPGDTYSRPAEILYVKPLPLEKDAALWAAGRPLQLLETRRNTPEGERRLKSFHYMNSIFGKRELARYPWAQGAEGVFLDDCGFISEGTVSNLFFIQGDTLYTPAAETCILEGITRDWVLRHAAEAGLEVEEGFYTWEMLLEADEIFLTNSIQELMPVTSLYDPEGNGLIISGGTAGKRTLELAARYHRAAEAGGSGQ</sequence>
<dbReference type="Proteomes" id="UP001631969">
    <property type="component" value="Unassembled WGS sequence"/>
</dbReference>
<comment type="caution">
    <text evidence="1">The sequence shown here is derived from an EMBL/GenBank/DDBJ whole genome shotgun (WGS) entry which is preliminary data.</text>
</comment>
<accession>A0ACC7P9A3</accession>
<protein>
    <submittedName>
        <fullName evidence="1">Aminotransferase class IV</fullName>
    </submittedName>
</protein>
<keyword evidence="2" id="KW-1185">Reference proteome</keyword>
<proteinExistence type="predicted"/>
<evidence type="ECO:0000313" key="1">
    <source>
        <dbReference type="EMBL" id="MFM9332159.1"/>
    </source>
</evidence>
<name>A0ACC7P9A3_9BACL</name>
<organism evidence="1 2">
    <name type="scientific">Paenibacillus mesotrionivorans</name>
    <dbReference type="NCBI Taxonomy" id="3160968"/>
    <lineage>
        <taxon>Bacteria</taxon>
        <taxon>Bacillati</taxon>
        <taxon>Bacillota</taxon>
        <taxon>Bacilli</taxon>
        <taxon>Bacillales</taxon>
        <taxon>Paenibacillaceae</taxon>
        <taxon>Paenibacillus</taxon>
    </lineage>
</organism>
<dbReference type="EMBL" id="JBJURJ010000026">
    <property type="protein sequence ID" value="MFM9332159.1"/>
    <property type="molecule type" value="Genomic_DNA"/>
</dbReference>
<keyword evidence="1" id="KW-0032">Aminotransferase</keyword>
<gene>
    <name evidence="1" type="ORF">ACI1P1_28075</name>
</gene>
<keyword evidence="1" id="KW-0808">Transferase</keyword>